<organism evidence="2 3">
    <name type="scientific">Tenebrionibacter intestinalis</name>
    <dbReference type="NCBI Taxonomy" id="2799638"/>
    <lineage>
        <taxon>Bacteria</taxon>
        <taxon>Pseudomonadati</taxon>
        <taxon>Pseudomonadota</taxon>
        <taxon>Gammaproteobacteria</taxon>
        <taxon>Enterobacterales</taxon>
        <taxon>Enterobacteriaceae</taxon>
        <taxon>Tenebrionibacter/Tenebrionicola group</taxon>
        <taxon>Tenebrionibacter</taxon>
    </lineage>
</organism>
<comment type="caution">
    <text evidence="2">The sequence shown here is derived from an EMBL/GenBank/DDBJ whole genome shotgun (WGS) entry which is preliminary data.</text>
</comment>
<dbReference type="SUPFAM" id="SSF50475">
    <property type="entry name" value="FMN-binding split barrel"/>
    <property type="match status" value="1"/>
</dbReference>
<dbReference type="AlphaFoldDB" id="A0A8K0V2A1"/>
<sequence length="216" mass="24059">MKYDPSKEKCPLPYSIFRACITPRPIAWISTTDENGIDNLAPFSQCQIVTIDPPMVMFCANHYPDDTRKDSARNAESTGWFVWNMATEDLKEAVNKSAMIVPSQVDEFELANVAKIKADLSQIPMVADSPCQLECKYISTQTIKGNSNLGTVDLILGEVIRIHVKDEYIKDGMMDVSKTQVLARMGYIDYATIGNSFSMQVPMAPELLNIIMCGSD</sequence>
<dbReference type="RefSeq" id="WP_238713692.1">
    <property type="nucleotide sequence ID" value="NZ_JAEPBH010000019.1"/>
</dbReference>
<evidence type="ECO:0000259" key="1">
    <source>
        <dbReference type="SMART" id="SM00903"/>
    </source>
</evidence>
<feature type="domain" description="Flavin reductase like" evidence="1">
    <location>
        <begin position="19"/>
        <end position="170"/>
    </location>
</feature>
<dbReference type="PANTHER" id="PTHR43812">
    <property type="entry name" value="BLR2425 PROTEIN"/>
    <property type="match status" value="1"/>
</dbReference>
<dbReference type="Pfam" id="PF01613">
    <property type="entry name" value="Flavin_Reduct"/>
    <property type="match status" value="1"/>
</dbReference>
<gene>
    <name evidence="2" type="ORF">JJB97_09000</name>
</gene>
<reference evidence="2" key="1">
    <citation type="submission" date="2021-01" db="EMBL/GenBank/DDBJ databases">
        <title>Intestinitalea alba gen. nov., sp. nov., a novel genus of the family Enterobacteriaceae, isolated from the gut of the plastic-eating mealworm Tenebrio molitor L.</title>
        <authorList>
            <person name="Yang Y."/>
        </authorList>
    </citation>
    <scope>NUCLEOTIDE SEQUENCE</scope>
    <source>
        <strain evidence="2">BIT-L3</strain>
    </source>
</reference>
<keyword evidence="3" id="KW-1185">Reference proteome</keyword>
<dbReference type="InterPro" id="IPR012349">
    <property type="entry name" value="Split_barrel_FMN-bd"/>
</dbReference>
<name>A0A8K0V2A1_9ENTR</name>
<evidence type="ECO:0000313" key="2">
    <source>
        <dbReference type="EMBL" id="MBK4715466.1"/>
    </source>
</evidence>
<accession>A0A8K0V2A1</accession>
<protein>
    <submittedName>
        <fullName evidence="2">Flavin reductase family protein</fullName>
    </submittedName>
</protein>
<evidence type="ECO:0000313" key="3">
    <source>
        <dbReference type="Proteomes" id="UP000659047"/>
    </source>
</evidence>
<dbReference type="Gene3D" id="2.30.110.10">
    <property type="entry name" value="Electron Transport, Fmn-binding Protein, Chain A"/>
    <property type="match status" value="1"/>
</dbReference>
<dbReference type="GO" id="GO:0010181">
    <property type="term" value="F:FMN binding"/>
    <property type="evidence" value="ECO:0007669"/>
    <property type="project" value="InterPro"/>
</dbReference>
<dbReference type="Proteomes" id="UP000659047">
    <property type="component" value="Unassembled WGS sequence"/>
</dbReference>
<proteinExistence type="predicted"/>
<dbReference type="EMBL" id="JAEPBH010000019">
    <property type="protein sequence ID" value="MBK4715466.1"/>
    <property type="molecule type" value="Genomic_DNA"/>
</dbReference>
<dbReference type="SMART" id="SM00903">
    <property type="entry name" value="Flavin_Reduct"/>
    <property type="match status" value="1"/>
</dbReference>
<dbReference type="InterPro" id="IPR002563">
    <property type="entry name" value="Flavin_Rdtase-like_dom"/>
</dbReference>
<dbReference type="GO" id="GO:0016646">
    <property type="term" value="F:oxidoreductase activity, acting on the CH-NH group of donors, NAD or NADP as acceptor"/>
    <property type="evidence" value="ECO:0007669"/>
    <property type="project" value="UniProtKB-ARBA"/>
</dbReference>
<dbReference type="PANTHER" id="PTHR43812:SF2">
    <property type="entry name" value="FLAVIN REDUCTASE LIKE DOMAIN-CONTAINING PROTEIN"/>
    <property type="match status" value="1"/>
</dbReference>